<dbReference type="SUPFAM" id="SSF51182">
    <property type="entry name" value="RmlC-like cupins"/>
    <property type="match status" value="1"/>
</dbReference>
<evidence type="ECO:0000313" key="2">
    <source>
        <dbReference type="EMBL" id="MBT1700538.1"/>
    </source>
</evidence>
<gene>
    <name evidence="2" type="ORF">KK083_26860</name>
</gene>
<accession>A0AAP2GQV8</accession>
<comment type="caution">
    <text evidence="2">The sequence shown here is derived from an EMBL/GenBank/DDBJ whole genome shotgun (WGS) entry which is preliminary data.</text>
</comment>
<dbReference type="InterPro" id="IPR011051">
    <property type="entry name" value="RmlC_Cupin_sf"/>
</dbReference>
<dbReference type="InterPro" id="IPR014710">
    <property type="entry name" value="RmlC-like_jellyroll"/>
</dbReference>
<dbReference type="Gene3D" id="2.60.120.10">
    <property type="entry name" value="Jelly Rolls"/>
    <property type="match status" value="1"/>
</dbReference>
<evidence type="ECO:0000259" key="1">
    <source>
        <dbReference type="Pfam" id="PF05523"/>
    </source>
</evidence>
<dbReference type="CDD" id="cd20292">
    <property type="entry name" value="cupin_QdtA-like"/>
    <property type="match status" value="1"/>
</dbReference>
<dbReference type="InterPro" id="IPR008894">
    <property type="entry name" value="QdtA_cupin_dom"/>
</dbReference>
<feature type="domain" description="Sugar 3,4-ketoisomerase QdtA cupin" evidence="1">
    <location>
        <begin position="8"/>
        <end position="136"/>
    </location>
</feature>
<dbReference type="Pfam" id="PF05523">
    <property type="entry name" value="FdtA"/>
    <property type="match status" value="1"/>
</dbReference>
<keyword evidence="3" id="KW-1185">Reference proteome</keyword>
<name>A0AAP2GQV8_9BACT</name>
<sequence>MRTTTVFDCSLMQLPRVYSPSGNITAVNTGQEIPFDIQRVYYLYDVPGGEARGGHAHKDLQQFIVAASGSFDIILNDGKVKRTFNLSRPYMGVFVPPGIWRELDNFSSGAICLVLSSLLYSEADYIRHYNEFLDYKKKL</sequence>
<protein>
    <submittedName>
        <fullName evidence="2">FdtA/QdtA family cupin domain-containing protein</fullName>
    </submittedName>
</protein>
<dbReference type="EMBL" id="JAHESF010000042">
    <property type="protein sequence ID" value="MBT1700538.1"/>
    <property type="molecule type" value="Genomic_DNA"/>
</dbReference>
<dbReference type="RefSeq" id="WP_254169227.1">
    <property type="nucleotide sequence ID" value="NZ_JAHESF010000042.1"/>
</dbReference>
<proteinExistence type="predicted"/>
<reference evidence="2 3" key="1">
    <citation type="submission" date="2021-05" db="EMBL/GenBank/DDBJ databases">
        <title>A Polyphasic approach of four new species of the genus Ohtaekwangia: Ohtaekwangia histidinii sp. nov., Ohtaekwangia cretensis sp. nov., Ohtaekwangia indiensis sp. nov., Ohtaekwangia reichenbachii sp. nov. from diverse environment.</title>
        <authorList>
            <person name="Octaviana S."/>
        </authorList>
    </citation>
    <scope>NUCLEOTIDE SEQUENCE [LARGE SCALE GENOMIC DNA]</scope>
    <source>
        <strain evidence="2 3">PWU4</strain>
    </source>
</reference>
<evidence type="ECO:0000313" key="3">
    <source>
        <dbReference type="Proteomes" id="UP001319200"/>
    </source>
</evidence>
<dbReference type="Proteomes" id="UP001319200">
    <property type="component" value="Unassembled WGS sequence"/>
</dbReference>
<dbReference type="AlphaFoldDB" id="A0AAP2GQV8"/>
<organism evidence="2 3">
    <name type="scientific">Chryseosolibacter histidini</name>
    <dbReference type="NCBI Taxonomy" id="2782349"/>
    <lineage>
        <taxon>Bacteria</taxon>
        <taxon>Pseudomonadati</taxon>
        <taxon>Bacteroidota</taxon>
        <taxon>Cytophagia</taxon>
        <taxon>Cytophagales</taxon>
        <taxon>Chryseotaleaceae</taxon>
        <taxon>Chryseosolibacter</taxon>
    </lineage>
</organism>